<keyword evidence="1" id="KW-0472">Membrane</keyword>
<proteinExistence type="predicted"/>
<dbReference type="Proteomes" id="UP001431784">
    <property type="component" value="Unassembled WGS sequence"/>
</dbReference>
<dbReference type="SUPFAM" id="SSF81469">
    <property type="entry name" value="Bacterial aa3 type cytochrome c oxidase subunit IV"/>
    <property type="match status" value="1"/>
</dbReference>
<reference evidence="3" key="1">
    <citation type="submission" date="2023-02" db="EMBL/GenBank/DDBJ databases">
        <title>Description of Roseinatronobacter alkalisoli sp. nov., an alkaliphilic bacerium isolated from soda soil.</title>
        <authorList>
            <person name="Wei W."/>
        </authorList>
    </citation>
    <scope>NUCLEOTIDE SEQUENCE</scope>
    <source>
        <strain evidence="3">HJB301</strain>
    </source>
</reference>
<dbReference type="RefSeq" id="WP_274349966.1">
    <property type="nucleotide sequence ID" value="NZ_JAQZSM010000001.1"/>
</dbReference>
<dbReference type="EMBL" id="JAQZSM010000001">
    <property type="protein sequence ID" value="MDD7969496.1"/>
    <property type="molecule type" value="Genomic_DNA"/>
</dbReference>
<evidence type="ECO:0000313" key="4">
    <source>
        <dbReference type="Proteomes" id="UP001431784"/>
    </source>
</evidence>
<feature type="domain" description="Cytochrome c oxidase subunit IV bacterial aa3 type" evidence="2">
    <location>
        <begin position="4"/>
        <end position="43"/>
    </location>
</feature>
<protein>
    <submittedName>
        <fullName evidence="3">Aa3-type cytochrome c oxidase subunit IV</fullName>
    </submittedName>
</protein>
<dbReference type="Pfam" id="PF07835">
    <property type="entry name" value="COX4_pro_2"/>
    <property type="match status" value="1"/>
</dbReference>
<dbReference type="InterPro" id="IPR012422">
    <property type="entry name" value="Cyt_c_oxidase_su4_bac-aa3"/>
</dbReference>
<evidence type="ECO:0000313" key="3">
    <source>
        <dbReference type="EMBL" id="MDD7969496.1"/>
    </source>
</evidence>
<evidence type="ECO:0000259" key="2">
    <source>
        <dbReference type="Pfam" id="PF07835"/>
    </source>
</evidence>
<feature type="transmembrane region" description="Helical" evidence="1">
    <location>
        <begin position="21"/>
        <end position="42"/>
    </location>
</feature>
<dbReference type="Gene3D" id="1.20.5.160">
    <property type="entry name" value="Bacterial aa3 type cytochrome c oxidase subunit IV"/>
    <property type="match status" value="1"/>
</dbReference>
<comment type="caution">
    <text evidence="3">The sequence shown here is derived from an EMBL/GenBank/DDBJ whole genome shotgun (WGS) entry which is preliminary data.</text>
</comment>
<keyword evidence="4" id="KW-1185">Reference proteome</keyword>
<name>A0ABT5T540_9RHOB</name>
<gene>
    <name evidence="3" type="ORF">PUT78_00160</name>
</gene>
<dbReference type="InterPro" id="IPR036596">
    <property type="entry name" value="Cyt-C_aa3_sf"/>
</dbReference>
<accession>A0ABT5T540</accession>
<organism evidence="3 4">
    <name type="scientific">Roseinatronobacter alkalisoli</name>
    <dbReference type="NCBI Taxonomy" id="3028235"/>
    <lineage>
        <taxon>Bacteria</taxon>
        <taxon>Pseudomonadati</taxon>
        <taxon>Pseudomonadota</taxon>
        <taxon>Alphaproteobacteria</taxon>
        <taxon>Rhodobacterales</taxon>
        <taxon>Paracoccaceae</taxon>
        <taxon>Roseinatronobacter</taxon>
    </lineage>
</organism>
<keyword evidence="1" id="KW-1133">Transmembrane helix</keyword>
<evidence type="ECO:0000256" key="1">
    <source>
        <dbReference type="SAM" id="Phobius"/>
    </source>
</evidence>
<sequence length="44" mass="4921">MAEHEHGKMDIREQEKTFAGFIRYSVWVAAISIAALIFLALANA</sequence>
<keyword evidence="1" id="KW-0812">Transmembrane</keyword>